<sequence length="235" mass="26247">MREDKSERDFEKEFAQLIGDDQAEESSKVPESEKNSDLPEVAYGEIPENLVIEEVRPMEDGHRRVGVIVTELRSALLLEEILKEAKLKARALGTESGAVAWVDITSADDEFSELMGPERPLAPELDQVGKALSELLGREVLGLQSWLSQTDPDAIDEGESAVVGQLVAWRYLNGKAHKPLSAGMVVAYLDPRIEDLLVGRTDPLTHDFPVEEPPSIWRSFKNISKNIFNQSRRDQ</sequence>
<evidence type="ECO:0000256" key="1">
    <source>
        <dbReference type="SAM" id="MobiDB-lite"/>
    </source>
</evidence>
<comment type="caution">
    <text evidence="2">The sequence shown here is derived from an EMBL/GenBank/DDBJ whole genome shotgun (WGS) entry which is preliminary data.</text>
</comment>
<dbReference type="EMBL" id="MQSV01000002">
    <property type="protein sequence ID" value="OKL48979.1"/>
    <property type="molecule type" value="Genomic_DNA"/>
</dbReference>
<feature type="compositionally biased region" description="Basic and acidic residues" evidence="1">
    <location>
        <begin position="25"/>
        <end position="37"/>
    </location>
</feature>
<dbReference type="STRING" id="1921764.BSR28_03400"/>
<reference evidence="2 3" key="1">
    <citation type="submission" date="2016-11" db="EMBL/GenBank/DDBJ databases">
        <title>Actinomyces gypaetusis sp. nov. isolated from the vulture Gypaetus barbatus in Qinghai Tibet Plateau China.</title>
        <authorList>
            <person name="Meng X."/>
        </authorList>
    </citation>
    <scope>NUCLEOTIDE SEQUENCE [LARGE SCALE GENOMIC DNA]</scope>
    <source>
        <strain evidence="2 3">VUL4_2</strain>
    </source>
</reference>
<dbReference type="AlphaFoldDB" id="A0A1Q5PN82"/>
<proteinExistence type="predicted"/>
<feature type="region of interest" description="Disordered" evidence="1">
    <location>
        <begin position="1"/>
        <end position="39"/>
    </location>
</feature>
<evidence type="ECO:0000313" key="2">
    <source>
        <dbReference type="EMBL" id="OKL48979.1"/>
    </source>
</evidence>
<feature type="compositionally biased region" description="Basic and acidic residues" evidence="1">
    <location>
        <begin position="1"/>
        <end position="14"/>
    </location>
</feature>
<evidence type="ECO:0000313" key="3">
    <source>
        <dbReference type="Proteomes" id="UP000186785"/>
    </source>
</evidence>
<organism evidence="2 3">
    <name type="scientific">Boudabousia liubingyangii</name>
    <dbReference type="NCBI Taxonomy" id="1921764"/>
    <lineage>
        <taxon>Bacteria</taxon>
        <taxon>Bacillati</taxon>
        <taxon>Actinomycetota</taxon>
        <taxon>Actinomycetes</taxon>
        <taxon>Actinomycetales</taxon>
        <taxon>Actinomycetaceae</taxon>
        <taxon>Boudabousia</taxon>
    </lineage>
</organism>
<keyword evidence="3" id="KW-1185">Reference proteome</keyword>
<protein>
    <submittedName>
        <fullName evidence="2">Uncharacterized protein</fullName>
    </submittedName>
</protein>
<gene>
    <name evidence="2" type="ORF">BSR29_03830</name>
</gene>
<accession>A0A1Q5PN82</accession>
<dbReference type="Proteomes" id="UP000186785">
    <property type="component" value="Unassembled WGS sequence"/>
</dbReference>
<name>A0A1Q5PN82_9ACTO</name>